<protein>
    <submittedName>
        <fullName evidence="2">Uncharacterized protein</fullName>
    </submittedName>
</protein>
<reference evidence="2 3" key="1">
    <citation type="submission" date="2024-04" db="EMBL/GenBank/DDBJ databases">
        <authorList>
            <person name="Waldvogel A.-M."/>
            <person name="Schoenle A."/>
        </authorList>
    </citation>
    <scope>NUCLEOTIDE SEQUENCE [LARGE SCALE GENOMIC DNA]</scope>
</reference>
<accession>A0AAV2JL88</accession>
<evidence type="ECO:0000313" key="3">
    <source>
        <dbReference type="Proteomes" id="UP001497482"/>
    </source>
</evidence>
<sequence>MAGSGGLLLEFSEDSMEEGEMCGNRKRGLSHGSESEDMSERVVKRKVDQEGFKVLIKFKEGHDIKTEL</sequence>
<feature type="compositionally biased region" description="Acidic residues" evidence="1">
    <location>
        <begin position="11"/>
        <end position="20"/>
    </location>
</feature>
<evidence type="ECO:0000313" key="2">
    <source>
        <dbReference type="EMBL" id="CAL1575959.1"/>
    </source>
</evidence>
<proteinExistence type="predicted"/>
<dbReference type="Proteomes" id="UP001497482">
    <property type="component" value="Chromosome 12"/>
</dbReference>
<evidence type="ECO:0000256" key="1">
    <source>
        <dbReference type="SAM" id="MobiDB-lite"/>
    </source>
</evidence>
<gene>
    <name evidence="2" type="ORF">KC01_LOCUS7424</name>
</gene>
<name>A0AAV2JL88_KNICA</name>
<dbReference type="EMBL" id="OZ035834">
    <property type="protein sequence ID" value="CAL1575959.1"/>
    <property type="molecule type" value="Genomic_DNA"/>
</dbReference>
<feature type="region of interest" description="Disordered" evidence="1">
    <location>
        <begin position="1"/>
        <end position="43"/>
    </location>
</feature>
<keyword evidence="3" id="KW-1185">Reference proteome</keyword>
<organism evidence="2 3">
    <name type="scientific">Knipowitschia caucasica</name>
    <name type="common">Caucasian dwarf goby</name>
    <name type="synonym">Pomatoschistus caucasicus</name>
    <dbReference type="NCBI Taxonomy" id="637954"/>
    <lineage>
        <taxon>Eukaryota</taxon>
        <taxon>Metazoa</taxon>
        <taxon>Chordata</taxon>
        <taxon>Craniata</taxon>
        <taxon>Vertebrata</taxon>
        <taxon>Euteleostomi</taxon>
        <taxon>Actinopterygii</taxon>
        <taxon>Neopterygii</taxon>
        <taxon>Teleostei</taxon>
        <taxon>Neoteleostei</taxon>
        <taxon>Acanthomorphata</taxon>
        <taxon>Gobiaria</taxon>
        <taxon>Gobiiformes</taxon>
        <taxon>Gobioidei</taxon>
        <taxon>Gobiidae</taxon>
        <taxon>Gobiinae</taxon>
        <taxon>Knipowitschia</taxon>
    </lineage>
</organism>
<dbReference type="AlphaFoldDB" id="A0AAV2JL88"/>